<evidence type="ECO:0008006" key="4">
    <source>
        <dbReference type="Google" id="ProtNLM"/>
    </source>
</evidence>
<proteinExistence type="predicted"/>
<evidence type="ECO:0000313" key="2">
    <source>
        <dbReference type="EMBL" id="GGK23158.1"/>
    </source>
</evidence>
<feature type="region of interest" description="Disordered" evidence="1">
    <location>
        <begin position="1"/>
        <end position="26"/>
    </location>
</feature>
<comment type="caution">
    <text evidence="2">The sequence shown here is derived from an EMBL/GenBank/DDBJ whole genome shotgun (WGS) entry which is preliminary data.</text>
</comment>
<reference evidence="3" key="1">
    <citation type="journal article" date="2019" name="Int. J. Syst. Evol. Microbiol.">
        <title>The Global Catalogue of Microorganisms (GCM) 10K type strain sequencing project: providing services to taxonomists for standard genome sequencing and annotation.</title>
        <authorList>
            <consortium name="The Broad Institute Genomics Platform"/>
            <consortium name="The Broad Institute Genome Sequencing Center for Infectious Disease"/>
            <person name="Wu L."/>
            <person name="Ma J."/>
        </authorList>
    </citation>
    <scope>NUCLEOTIDE SEQUENCE [LARGE SCALE GENOMIC DNA]</scope>
    <source>
        <strain evidence="3">CGMCC 4.7275</strain>
    </source>
</reference>
<sequence length="78" mass="8644">MDVLAVERVREPAGDEDPAAGDAQNDVGLVPVVGDGLGQLPYGETELLVREVLPYVVHVPHTWVRWKFRNEREAVGPR</sequence>
<keyword evidence="3" id="KW-1185">Reference proteome</keyword>
<dbReference type="Proteomes" id="UP000660265">
    <property type="component" value="Unassembled WGS sequence"/>
</dbReference>
<dbReference type="EMBL" id="BMMV01000028">
    <property type="protein sequence ID" value="GGK23158.1"/>
    <property type="molecule type" value="Genomic_DNA"/>
</dbReference>
<protein>
    <recommendedName>
        <fullName evidence="4">Transposase</fullName>
    </recommendedName>
</protein>
<organism evidence="2 3">
    <name type="scientific">Streptomyces camponoticapitis</name>
    <dbReference type="NCBI Taxonomy" id="1616125"/>
    <lineage>
        <taxon>Bacteria</taxon>
        <taxon>Bacillati</taxon>
        <taxon>Actinomycetota</taxon>
        <taxon>Actinomycetes</taxon>
        <taxon>Kitasatosporales</taxon>
        <taxon>Streptomycetaceae</taxon>
        <taxon>Streptomyces</taxon>
    </lineage>
</organism>
<evidence type="ECO:0000256" key="1">
    <source>
        <dbReference type="SAM" id="MobiDB-lite"/>
    </source>
</evidence>
<accession>A0ABQ2ESQ0</accession>
<evidence type="ECO:0000313" key="3">
    <source>
        <dbReference type="Proteomes" id="UP000660265"/>
    </source>
</evidence>
<name>A0ABQ2ESQ0_9ACTN</name>
<feature type="compositionally biased region" description="Basic and acidic residues" evidence="1">
    <location>
        <begin position="1"/>
        <end position="13"/>
    </location>
</feature>
<gene>
    <name evidence="2" type="ORF">GCM10011583_63870</name>
</gene>